<reference evidence="2" key="1">
    <citation type="submission" date="2021-04" db="EMBL/GenBank/DDBJ databases">
        <authorList>
            <person name="Tunstrom K."/>
        </authorList>
    </citation>
    <scope>NUCLEOTIDE SEQUENCE</scope>
</reference>
<proteinExistence type="predicted"/>
<evidence type="ECO:0000313" key="3">
    <source>
        <dbReference type="Proteomes" id="UP000691718"/>
    </source>
</evidence>
<name>A0A8S3W709_PARAO</name>
<feature type="domain" description="HTH psq-type" evidence="1">
    <location>
        <begin position="17"/>
        <end position="54"/>
    </location>
</feature>
<dbReference type="AlphaFoldDB" id="A0A8S3W709"/>
<gene>
    <name evidence="2" type="ORF">PAPOLLO_LOCUS2798</name>
</gene>
<sequence length="153" mass="17425">MVRNYKRKTTKSSYSKDKLHATVLAVRNGTLTGYKAAQLYQIPRMTIMDHVHKKSSSSTLGRKTTLPLLIEQNLASCLRTMEKYGFGLSRAEVSQMVGVVEYARKTAVDPFVVYEYFDLLKTTIMELGLADKPNAIWNLDETSFQKTLRKPKL</sequence>
<accession>A0A8S3W709</accession>
<dbReference type="OrthoDB" id="10035668at2759"/>
<comment type="caution">
    <text evidence="2">The sequence shown here is derived from an EMBL/GenBank/DDBJ whole genome shotgun (WGS) entry which is preliminary data.</text>
</comment>
<dbReference type="Pfam" id="PF05225">
    <property type="entry name" value="HTH_psq"/>
    <property type="match status" value="1"/>
</dbReference>
<protein>
    <submittedName>
        <fullName evidence="2">(apollo) hypothetical protein</fullName>
    </submittedName>
</protein>
<dbReference type="Proteomes" id="UP000691718">
    <property type="component" value="Unassembled WGS sequence"/>
</dbReference>
<dbReference type="EMBL" id="CAJQZP010000178">
    <property type="protein sequence ID" value="CAG4943994.1"/>
    <property type="molecule type" value="Genomic_DNA"/>
</dbReference>
<organism evidence="2 3">
    <name type="scientific">Parnassius apollo</name>
    <name type="common">Apollo butterfly</name>
    <name type="synonym">Papilio apollo</name>
    <dbReference type="NCBI Taxonomy" id="110799"/>
    <lineage>
        <taxon>Eukaryota</taxon>
        <taxon>Metazoa</taxon>
        <taxon>Ecdysozoa</taxon>
        <taxon>Arthropoda</taxon>
        <taxon>Hexapoda</taxon>
        <taxon>Insecta</taxon>
        <taxon>Pterygota</taxon>
        <taxon>Neoptera</taxon>
        <taxon>Endopterygota</taxon>
        <taxon>Lepidoptera</taxon>
        <taxon>Glossata</taxon>
        <taxon>Ditrysia</taxon>
        <taxon>Papilionoidea</taxon>
        <taxon>Papilionidae</taxon>
        <taxon>Parnassiinae</taxon>
        <taxon>Parnassini</taxon>
        <taxon>Parnassius</taxon>
        <taxon>Parnassius</taxon>
    </lineage>
</organism>
<evidence type="ECO:0000313" key="2">
    <source>
        <dbReference type="EMBL" id="CAG4943994.1"/>
    </source>
</evidence>
<dbReference type="GO" id="GO:0003677">
    <property type="term" value="F:DNA binding"/>
    <property type="evidence" value="ECO:0007669"/>
    <property type="project" value="InterPro"/>
</dbReference>
<dbReference type="InterPro" id="IPR007889">
    <property type="entry name" value="HTH_Psq"/>
</dbReference>
<keyword evidence="3" id="KW-1185">Reference proteome</keyword>
<evidence type="ECO:0000259" key="1">
    <source>
        <dbReference type="Pfam" id="PF05225"/>
    </source>
</evidence>